<evidence type="ECO:0000313" key="4">
    <source>
        <dbReference type="Proteomes" id="UP000274907"/>
    </source>
</evidence>
<dbReference type="Pfam" id="PF13810">
    <property type="entry name" value="DUF4185"/>
    <property type="match status" value="1"/>
</dbReference>
<evidence type="ECO:0000313" key="3">
    <source>
        <dbReference type="EMBL" id="RSZ66212.1"/>
    </source>
</evidence>
<dbReference type="EMBL" id="RXHJ01000001">
    <property type="protein sequence ID" value="RSZ66212.1"/>
    <property type="molecule type" value="Genomic_DNA"/>
</dbReference>
<feature type="region of interest" description="Disordered" evidence="1">
    <location>
        <begin position="1"/>
        <end position="22"/>
    </location>
</feature>
<keyword evidence="4" id="KW-1185">Reference proteome</keyword>
<name>A0A430I374_9CORY</name>
<accession>A0A430I374</accession>
<evidence type="ECO:0000259" key="2">
    <source>
        <dbReference type="Pfam" id="PF13810"/>
    </source>
</evidence>
<sequence length="376" mass="40819">MLKGPTQAMHLVTGAGSPQRTDQRWALAGTDLGIAFTDETGETILAFGDTVACDGTPTDWRSNTLVRTTDRNYTDGLHIDQALTATGFRDEGKAVEFIPSLKIPGVEHTTIPTAGIAVGDVLFIDYMSVRSWGAPGEWVTNYAATVKSTDGGVTWQLVPESLRINSTGHADVLAALPELPAGYGMDNEQLQMSALVHGGDGWIYRMSTPSGRQEQAVLARIAPEDFPDESAFTYFDGTSWQDDPAVAVPVLDGKVSELSLTYNDHLGQWVAMYIDGNGMVLRTADELTGPWSEKRMLVNTGTIPDLYGGFVLPYNDDRHLYYVATTWSSYNVMLMRTDLGEQTTALDDQVEVVGTLDFSDPAEPTLVEEPGLPAVE</sequence>
<dbReference type="Proteomes" id="UP000274907">
    <property type="component" value="Unassembled WGS sequence"/>
</dbReference>
<dbReference type="AlphaFoldDB" id="A0A430I374"/>
<organism evidence="3 4">
    <name type="scientific">Corynebacterium hylobatis</name>
    <dbReference type="NCBI Taxonomy" id="1859290"/>
    <lineage>
        <taxon>Bacteria</taxon>
        <taxon>Bacillati</taxon>
        <taxon>Actinomycetota</taxon>
        <taxon>Actinomycetes</taxon>
        <taxon>Mycobacteriales</taxon>
        <taxon>Corynebacteriaceae</taxon>
        <taxon>Corynebacterium</taxon>
    </lineage>
</organism>
<protein>
    <submittedName>
        <fullName evidence="3">DUF4185 domain-containing protein</fullName>
    </submittedName>
</protein>
<reference evidence="3 4" key="1">
    <citation type="submission" date="2018-12" db="EMBL/GenBank/DDBJ databases">
        <title>YIM 101343 draft genome.</title>
        <authorList>
            <person name="Chen X."/>
        </authorList>
    </citation>
    <scope>NUCLEOTIDE SEQUENCE [LARGE SCALE GENOMIC DNA]</scope>
    <source>
        <strain evidence="3 4">YIM 101343</strain>
    </source>
</reference>
<gene>
    <name evidence="3" type="ORF">EAH68_00385</name>
</gene>
<dbReference type="InterPro" id="IPR025442">
    <property type="entry name" value="DUF4185"/>
</dbReference>
<comment type="caution">
    <text evidence="3">The sequence shown here is derived from an EMBL/GenBank/DDBJ whole genome shotgun (WGS) entry which is preliminary data.</text>
</comment>
<proteinExistence type="predicted"/>
<dbReference type="OrthoDB" id="284233at2"/>
<feature type="domain" description="DUF4185" evidence="2">
    <location>
        <begin position="17"/>
        <end position="336"/>
    </location>
</feature>
<evidence type="ECO:0000256" key="1">
    <source>
        <dbReference type="SAM" id="MobiDB-lite"/>
    </source>
</evidence>